<dbReference type="OrthoDB" id="3938585at2759"/>
<reference evidence="1" key="1">
    <citation type="submission" date="2020-01" db="EMBL/GenBank/DDBJ databases">
        <authorList>
            <consortium name="DOE Joint Genome Institute"/>
            <person name="Haridas S."/>
            <person name="Albert R."/>
            <person name="Binder M."/>
            <person name="Bloem J."/>
            <person name="Labutti K."/>
            <person name="Salamov A."/>
            <person name="Andreopoulos B."/>
            <person name="Baker S.E."/>
            <person name="Barry K."/>
            <person name="Bills G."/>
            <person name="Bluhm B.H."/>
            <person name="Cannon C."/>
            <person name="Castanera R."/>
            <person name="Culley D.E."/>
            <person name="Daum C."/>
            <person name="Ezra D."/>
            <person name="Gonzalez J.B."/>
            <person name="Henrissat B."/>
            <person name="Kuo A."/>
            <person name="Liang C."/>
            <person name="Lipzen A."/>
            <person name="Lutzoni F."/>
            <person name="Magnuson J."/>
            <person name="Mondo S."/>
            <person name="Nolan M."/>
            <person name="Ohm R."/>
            <person name="Pangilinan J."/>
            <person name="Park H.-J."/>
            <person name="Ramirez L."/>
            <person name="Alfaro M."/>
            <person name="Sun H."/>
            <person name="Tritt A."/>
            <person name="Yoshinaga Y."/>
            <person name="Zwiers L.-H."/>
            <person name="Turgeon B.G."/>
            <person name="Goodwin S.B."/>
            <person name="Spatafora J.W."/>
            <person name="Crous P.W."/>
            <person name="Grigoriev I.V."/>
        </authorList>
    </citation>
    <scope>NUCLEOTIDE SEQUENCE</scope>
    <source>
        <strain evidence="1">P77</strain>
    </source>
</reference>
<proteinExistence type="predicted"/>
<organism evidence="1 2">
    <name type="scientific">Decorospora gaudefroyi</name>
    <dbReference type="NCBI Taxonomy" id="184978"/>
    <lineage>
        <taxon>Eukaryota</taxon>
        <taxon>Fungi</taxon>
        <taxon>Dikarya</taxon>
        <taxon>Ascomycota</taxon>
        <taxon>Pezizomycotina</taxon>
        <taxon>Dothideomycetes</taxon>
        <taxon>Pleosporomycetidae</taxon>
        <taxon>Pleosporales</taxon>
        <taxon>Pleosporineae</taxon>
        <taxon>Pleosporaceae</taxon>
        <taxon>Decorospora</taxon>
    </lineage>
</organism>
<dbReference type="Proteomes" id="UP000800040">
    <property type="component" value="Unassembled WGS sequence"/>
</dbReference>
<keyword evidence="2" id="KW-1185">Reference proteome</keyword>
<dbReference type="AlphaFoldDB" id="A0A6A5K0Q5"/>
<accession>A0A6A5K0Q5</accession>
<protein>
    <submittedName>
        <fullName evidence="1">Uncharacterized protein</fullName>
    </submittedName>
</protein>
<evidence type="ECO:0000313" key="1">
    <source>
        <dbReference type="EMBL" id="KAF1827984.1"/>
    </source>
</evidence>
<evidence type="ECO:0000313" key="2">
    <source>
        <dbReference type="Proteomes" id="UP000800040"/>
    </source>
</evidence>
<name>A0A6A5K0Q5_9PLEO</name>
<gene>
    <name evidence="1" type="ORF">BDW02DRAFT_603988</name>
</gene>
<sequence>MTALTGLVDAVHLTQREQDDLVLAQALRSTGKITTPGQPFETSTQTEIDALIARGVFKFKMYDPNVHGDIRIFKSRIVNEVKGKTTDQPYKKSRLVIQGYNDSEKALVLT</sequence>
<dbReference type="EMBL" id="ML975912">
    <property type="protein sequence ID" value="KAF1827984.1"/>
    <property type="molecule type" value="Genomic_DNA"/>
</dbReference>